<gene>
    <name evidence="2" type="ORF">DWB68_15405</name>
</gene>
<dbReference type="EMBL" id="QQXK01000047">
    <property type="protein sequence ID" value="RII40923.1"/>
    <property type="molecule type" value="Genomic_DNA"/>
</dbReference>
<reference evidence="2 3" key="1">
    <citation type="submission" date="2018-07" db="EMBL/GenBank/DDBJ databases">
        <title>Arthrobacter sp. nov., isolated from raw cow's milk with high bacterial count.</title>
        <authorList>
            <person name="Hahne J."/>
            <person name="Isele D."/>
            <person name="Lipski A."/>
        </authorList>
    </citation>
    <scope>NUCLEOTIDE SEQUENCE [LARGE SCALE GENOMIC DNA]</scope>
    <source>
        <strain evidence="2 3">JZ R-35</strain>
    </source>
</reference>
<organism evidence="2 3">
    <name type="scientific">Galactobacter valiniphilus</name>
    <dbReference type="NCBI Taxonomy" id="2676122"/>
    <lineage>
        <taxon>Bacteria</taxon>
        <taxon>Bacillati</taxon>
        <taxon>Actinomycetota</taxon>
        <taxon>Actinomycetes</taxon>
        <taxon>Micrococcales</taxon>
        <taxon>Micrococcaceae</taxon>
        <taxon>Galactobacter</taxon>
    </lineage>
</organism>
<comment type="caution">
    <text evidence="2">The sequence shown here is derived from an EMBL/GenBank/DDBJ whole genome shotgun (WGS) entry which is preliminary data.</text>
</comment>
<dbReference type="GO" id="GO:0000287">
    <property type="term" value="F:magnesium ion binding"/>
    <property type="evidence" value="ECO:0007669"/>
    <property type="project" value="UniProtKB-ARBA"/>
</dbReference>
<dbReference type="InterPro" id="IPR029061">
    <property type="entry name" value="THDP-binding"/>
</dbReference>
<feature type="region of interest" description="Disordered" evidence="1">
    <location>
        <begin position="1"/>
        <end position="23"/>
    </location>
</feature>
<name>A0A399J640_9MICC</name>
<proteinExistence type="predicted"/>
<dbReference type="PANTHER" id="PTHR43825:SF3">
    <property type="entry name" value="PYRUVATE DEHYDROGENASE E1 COMPONENT"/>
    <property type="match status" value="1"/>
</dbReference>
<keyword evidence="3" id="KW-1185">Reference proteome</keyword>
<sequence>MEEPHITDIRSGLTNHLSDQDPEETAEWIESFDGLIEAEGTERAQYIMRSLLQRAGAKSVQVPMVTTTDYVNTIPVDQEPSFPGNEEMERAYRKWMRWNAAIMVHRAQAPGIGVGGHISTYAGAATLYEVGFNHFFRGQDHPGGGDQI</sequence>
<protein>
    <submittedName>
        <fullName evidence="2">Pyruvate dehydrogenase (Acetyl-transferring), homodimeric type</fullName>
    </submittedName>
</protein>
<dbReference type="Proteomes" id="UP000265419">
    <property type="component" value="Unassembled WGS sequence"/>
</dbReference>
<evidence type="ECO:0000313" key="2">
    <source>
        <dbReference type="EMBL" id="RII40923.1"/>
    </source>
</evidence>
<accession>A0A399J640</accession>
<evidence type="ECO:0000313" key="3">
    <source>
        <dbReference type="Proteomes" id="UP000265419"/>
    </source>
</evidence>
<dbReference type="AlphaFoldDB" id="A0A399J640"/>
<keyword evidence="2" id="KW-0670">Pyruvate</keyword>
<dbReference type="Gene3D" id="3.40.50.970">
    <property type="match status" value="1"/>
</dbReference>
<dbReference type="PANTHER" id="PTHR43825">
    <property type="entry name" value="PYRUVATE DEHYDROGENASE E1 COMPONENT"/>
    <property type="match status" value="1"/>
</dbReference>
<feature type="non-terminal residue" evidence="2">
    <location>
        <position position="148"/>
    </location>
</feature>
<evidence type="ECO:0000256" key="1">
    <source>
        <dbReference type="SAM" id="MobiDB-lite"/>
    </source>
</evidence>
<dbReference type="SUPFAM" id="SSF52518">
    <property type="entry name" value="Thiamin diphosphate-binding fold (THDP-binding)"/>
    <property type="match status" value="1"/>
</dbReference>
<dbReference type="InterPro" id="IPR051157">
    <property type="entry name" value="PDH/Transketolase"/>
</dbReference>